<protein>
    <submittedName>
        <fullName evidence="16">WD domain, G-beta repeat domain containing protein</fullName>
    </submittedName>
</protein>
<dbReference type="GO" id="GO:0000139">
    <property type="term" value="C:Golgi membrane"/>
    <property type="evidence" value="ECO:0007669"/>
    <property type="project" value="UniProtKB-SubCell"/>
</dbReference>
<evidence type="ECO:0000256" key="4">
    <source>
        <dbReference type="ARBA" id="ARBA00022490"/>
    </source>
</evidence>
<dbReference type="CDD" id="cd00200">
    <property type="entry name" value="WD40"/>
    <property type="match status" value="1"/>
</dbReference>
<dbReference type="GO" id="GO:0005198">
    <property type="term" value="F:structural molecule activity"/>
    <property type="evidence" value="ECO:0007669"/>
    <property type="project" value="InterPro"/>
</dbReference>
<evidence type="ECO:0000256" key="6">
    <source>
        <dbReference type="ARBA" id="ARBA00022737"/>
    </source>
</evidence>
<feature type="repeat" description="WD" evidence="11">
    <location>
        <begin position="89"/>
        <end position="130"/>
    </location>
</feature>
<evidence type="ECO:0000259" key="14">
    <source>
        <dbReference type="Pfam" id="PF06957"/>
    </source>
</evidence>
<feature type="repeat" description="WD" evidence="11">
    <location>
        <begin position="222"/>
        <end position="263"/>
    </location>
</feature>
<feature type="domain" description="Coatomer alpha subunit C-terminal" evidence="14">
    <location>
        <begin position="1018"/>
        <end position="1289"/>
    </location>
</feature>
<dbReference type="GO" id="GO:0006890">
    <property type="term" value="P:retrograde vesicle-mediated transport, Golgi to endoplasmic reticulum"/>
    <property type="evidence" value="ECO:0007669"/>
    <property type="project" value="TreeGrafter"/>
</dbReference>
<feature type="coiled-coil region" evidence="12">
    <location>
        <begin position="1204"/>
        <end position="1231"/>
    </location>
</feature>
<evidence type="ECO:0000256" key="11">
    <source>
        <dbReference type="PROSITE-ProRule" id="PRU00221"/>
    </source>
</evidence>
<proteinExistence type="predicted"/>
<dbReference type="Gene3D" id="2.130.10.10">
    <property type="entry name" value="YVTN repeat-like/Quinoprotein amine dehydrogenase"/>
    <property type="match status" value="1"/>
</dbReference>
<evidence type="ECO:0000256" key="10">
    <source>
        <dbReference type="ARBA" id="ARBA00023136"/>
    </source>
</evidence>
<dbReference type="InterPro" id="IPR050844">
    <property type="entry name" value="Coatomer_complex_subunit"/>
</dbReference>
<dbReference type="InterPro" id="IPR047312">
    <property type="entry name" value="Coatomer_alpha_WD-assoc_reg"/>
</dbReference>
<evidence type="ECO:0000256" key="7">
    <source>
        <dbReference type="ARBA" id="ARBA00022892"/>
    </source>
</evidence>
<dbReference type="PRINTS" id="PR00320">
    <property type="entry name" value="GPROTEINBRPT"/>
</dbReference>
<feature type="repeat" description="WD" evidence="11">
    <location>
        <begin position="131"/>
        <end position="166"/>
    </location>
</feature>
<dbReference type="CDD" id="cd22948">
    <property type="entry name" value="Coatomer_WDAD_alpha"/>
    <property type="match status" value="1"/>
</dbReference>
<keyword evidence="4" id="KW-0963">Cytoplasm</keyword>
<evidence type="ECO:0000256" key="1">
    <source>
        <dbReference type="ARBA" id="ARBA00004255"/>
    </source>
</evidence>
<feature type="domain" description="COPA/B second beta-propeller" evidence="13">
    <location>
        <begin position="502"/>
        <end position="715"/>
    </location>
</feature>
<sequence length="1292" mass="146095">MLIKCKTKSARVKGITFHPRLPFVIASMHCGEIQLWNYLNSTLVDVFTYHEGPVRGIDFHQLQPLFVSGGDDTNVVVWDFKQKKMLFALTGHTDYIRTVQFHPDYPWIVSAADDHTVRIWNWQGRNCISVLKGHTHYVMCASFHPTKDLLVSASLDHTARIWDVTTLREKHCAIQGIGNQSSSKLLSNFQLINSSQGHSRPSDFGKQGDRLPFADITCIYTLTGHNKGVNWAIFHDTLPLVITAGDDKTIRVWRFSGPNAWQTNILRGHNNNVCSLIMHPNNFNYLLSVSEDRSIKVWDTKKWSLSHTFMLENDRFWVVQKARKCNYIAAGHDSGFIVFKLFKERPIVTLVGNTLYYVWNDNIYASDIEREVEAVEEETPRTVRTCSHMSGSSAHGISPRMGETPLDVLELEGFMNFGGNMHQNSLEDEQSTQIRDDLVFPSPANDFCKTNRTQIATLSGVDDCETVVQKFMTALLINAPITAGVGSTGGLVSPFSMYYNQYCSDKNLFLVNYTFKGRSFYEVILRNSASVGAHPTRTTCYLAEGISVCFASRTSIAAVSPSNKVIVHSFTGDLLDDIEIDIKVDKVFPICVNVILLWGMTENKIVLFDVASRRQLTETTSCYEKLCNIIVSKSKKVIAAIFKTCVVIYDRNLKKLASKQMQGKIKTAMWYDNTALFFATSDRMHYIMVNGDSGVLRSLDEPIYMIRIRDNFLYYMQRNHRCYRMSIISDEFSFKMALYQNNMATATRLIESGKIRGNTMVAYLVEKGYPLLARMIITDIRMRFDIALSFGNITEALEDAQALDKSDAWKNLGDAALDQGNCEIAEIAFQKAKMFNKLSLLYMITGNTAKLRKMLNICKFRNDIPGTIQHSLYLGDMNELSNILKENGQSKLAEICQMTYGIGEESAAEGSRSDAVYMVPPHPINRLSGVELNWSVRPVESEVKEPVYYDDADPAEAELDVMTMDEFNPTKTVVNADIWGTIDEISPSETMESLSEENLSSGTTSRGRVSAQNSIFESCQSPLDYIAIGQSHRALEMLEKSFGLSNRKALDDIVEILNQTASQSAQNSHTFDSMSIGTNESQSFIDHEYVAGIMNQGYGHVTAGAFDEATTEFRLALRHLIFLVSDQSRAYIDQCRVYVTAMLLEAERERLAESDIRRSLELAVYFSCCDLLPQHRYLVLRRTMGIMWKAQNYVTAAKLVRRLMAQDVSNIDGAEEEMQKAKRIYALCEQKGIEMHSLDYDESDEKNLRICTVSLVKIHGNPIVQCRFCHAVALEQFQSQTCNICQLCRLSR</sequence>
<evidence type="ECO:0000256" key="3">
    <source>
        <dbReference type="ARBA" id="ARBA00022448"/>
    </source>
</evidence>
<dbReference type="InterPro" id="IPR006692">
    <property type="entry name" value="Beta-prop_COPA/B_2nd"/>
</dbReference>
<dbReference type="Pfam" id="PF06957">
    <property type="entry name" value="COPI_C"/>
    <property type="match status" value="1"/>
</dbReference>
<dbReference type="Proteomes" id="UP001195914">
    <property type="component" value="Unassembled WGS sequence"/>
</dbReference>
<dbReference type="PROSITE" id="PS50082">
    <property type="entry name" value="WD_REPEATS_2"/>
    <property type="match status" value="5"/>
</dbReference>
<dbReference type="InterPro" id="IPR020472">
    <property type="entry name" value="WD40_PAC1"/>
</dbReference>
<dbReference type="InterPro" id="IPR056176">
    <property type="entry name" value="TPR_COPA_B"/>
</dbReference>
<dbReference type="InterPro" id="IPR019775">
    <property type="entry name" value="WD40_repeat_CS"/>
</dbReference>
<accession>A0AAD9LJG8</accession>
<dbReference type="PROSITE" id="PS50294">
    <property type="entry name" value="WD_REPEATS_REGION"/>
    <property type="match status" value="5"/>
</dbReference>
<evidence type="ECO:0000256" key="9">
    <source>
        <dbReference type="ARBA" id="ARBA00023034"/>
    </source>
</evidence>
<comment type="caution">
    <text evidence="16">The sequence shown here is derived from an EMBL/GenBank/DDBJ whole genome shotgun (WGS) entry which is preliminary data.</text>
</comment>
<dbReference type="InterPro" id="IPR015943">
    <property type="entry name" value="WD40/YVTN_repeat-like_dom_sf"/>
</dbReference>
<dbReference type="InterPro" id="IPR036322">
    <property type="entry name" value="WD40_repeat_dom_sf"/>
</dbReference>
<evidence type="ECO:0000313" key="17">
    <source>
        <dbReference type="Proteomes" id="UP001195914"/>
    </source>
</evidence>
<gene>
    <name evidence="16" type="ORF">X943_003234</name>
</gene>
<keyword evidence="17" id="KW-1185">Reference proteome</keyword>
<dbReference type="SMART" id="SM00320">
    <property type="entry name" value="WD40"/>
    <property type="match status" value="6"/>
</dbReference>
<evidence type="ECO:0000256" key="8">
    <source>
        <dbReference type="ARBA" id="ARBA00022927"/>
    </source>
</evidence>
<dbReference type="InterPro" id="IPR001680">
    <property type="entry name" value="WD40_rpt"/>
</dbReference>
<dbReference type="PROSITE" id="PS00678">
    <property type="entry name" value="WD_REPEATS_1"/>
    <property type="match status" value="1"/>
</dbReference>
<comment type="subcellular location">
    <subcellularLocation>
        <location evidence="2">Cytoplasm</location>
    </subcellularLocation>
    <subcellularLocation>
        <location evidence="1">Golgi apparatus membrane</location>
        <topology evidence="1">Peripheral membrane protein</topology>
        <orientation evidence="1">Cytoplasmic side</orientation>
    </subcellularLocation>
</comment>
<dbReference type="Pfam" id="PF00400">
    <property type="entry name" value="WD40"/>
    <property type="match status" value="5"/>
</dbReference>
<evidence type="ECO:0000256" key="12">
    <source>
        <dbReference type="SAM" id="Coils"/>
    </source>
</evidence>
<dbReference type="PANTHER" id="PTHR19876">
    <property type="entry name" value="COATOMER"/>
    <property type="match status" value="1"/>
</dbReference>
<evidence type="ECO:0000256" key="5">
    <source>
        <dbReference type="ARBA" id="ARBA00022574"/>
    </source>
</evidence>
<organism evidence="16 17">
    <name type="scientific">Babesia divergens</name>
    <dbReference type="NCBI Taxonomy" id="32595"/>
    <lineage>
        <taxon>Eukaryota</taxon>
        <taxon>Sar</taxon>
        <taxon>Alveolata</taxon>
        <taxon>Apicomplexa</taxon>
        <taxon>Aconoidasida</taxon>
        <taxon>Piroplasmida</taxon>
        <taxon>Babesiidae</taxon>
        <taxon>Babesia</taxon>
    </lineage>
</organism>
<dbReference type="GO" id="GO:0006891">
    <property type="term" value="P:intra-Golgi vesicle-mediated transport"/>
    <property type="evidence" value="ECO:0007669"/>
    <property type="project" value="TreeGrafter"/>
</dbReference>
<feature type="repeat" description="WD" evidence="11">
    <location>
        <begin position="266"/>
        <end position="308"/>
    </location>
</feature>
<dbReference type="EMBL" id="JAHBMH010000033">
    <property type="protein sequence ID" value="KAK1937599.1"/>
    <property type="molecule type" value="Genomic_DNA"/>
</dbReference>
<keyword evidence="12" id="KW-0175">Coiled coil</keyword>
<keyword evidence="9" id="KW-0333">Golgi apparatus</keyword>
<feature type="repeat" description="WD" evidence="11">
    <location>
        <begin position="47"/>
        <end position="88"/>
    </location>
</feature>
<feature type="domain" description="COPA/B TPR" evidence="15">
    <location>
        <begin position="734"/>
        <end position="900"/>
    </location>
</feature>
<dbReference type="SUPFAM" id="SSF50978">
    <property type="entry name" value="WD40 repeat-like"/>
    <property type="match status" value="2"/>
</dbReference>
<reference evidence="16" key="1">
    <citation type="journal article" date="2014" name="Nucleic Acids Res.">
        <title>The evolutionary dynamics of variant antigen genes in Babesia reveal a history of genomic innovation underlying host-parasite interaction.</title>
        <authorList>
            <person name="Jackson A.P."/>
            <person name="Otto T.D."/>
            <person name="Darby A."/>
            <person name="Ramaprasad A."/>
            <person name="Xia D."/>
            <person name="Echaide I.E."/>
            <person name="Farber M."/>
            <person name="Gahlot S."/>
            <person name="Gamble J."/>
            <person name="Gupta D."/>
            <person name="Gupta Y."/>
            <person name="Jackson L."/>
            <person name="Malandrin L."/>
            <person name="Malas T.B."/>
            <person name="Moussa E."/>
            <person name="Nair M."/>
            <person name="Reid A.J."/>
            <person name="Sanders M."/>
            <person name="Sharma J."/>
            <person name="Tracey A."/>
            <person name="Quail M.A."/>
            <person name="Weir W."/>
            <person name="Wastling J.M."/>
            <person name="Hall N."/>
            <person name="Willadsen P."/>
            <person name="Lingelbach K."/>
            <person name="Shiels B."/>
            <person name="Tait A."/>
            <person name="Berriman M."/>
            <person name="Allred D.R."/>
            <person name="Pain A."/>
        </authorList>
    </citation>
    <scope>NUCLEOTIDE SEQUENCE</scope>
    <source>
        <strain evidence="16">1802A</strain>
    </source>
</reference>
<dbReference type="FunFam" id="1.25.40.470:FF:000002">
    <property type="entry name" value="Coatomer subunit alpha"/>
    <property type="match status" value="1"/>
</dbReference>
<keyword evidence="6" id="KW-0677">Repeat</keyword>
<keyword evidence="7" id="KW-0931">ER-Golgi transport</keyword>
<keyword evidence="10" id="KW-0472">Membrane</keyword>
<evidence type="ECO:0000259" key="13">
    <source>
        <dbReference type="Pfam" id="PF04053"/>
    </source>
</evidence>
<dbReference type="PANTHER" id="PTHR19876:SF1">
    <property type="entry name" value="COATOMER SUBUNIT ALPHA"/>
    <property type="match status" value="1"/>
</dbReference>
<name>A0AAD9LJG8_BABDI</name>
<dbReference type="GO" id="GO:0006886">
    <property type="term" value="P:intracellular protein transport"/>
    <property type="evidence" value="ECO:0007669"/>
    <property type="project" value="InterPro"/>
</dbReference>
<keyword evidence="3" id="KW-0813">Transport</keyword>
<keyword evidence="5 11" id="KW-0853">WD repeat</keyword>
<dbReference type="InterPro" id="IPR010714">
    <property type="entry name" value="Coatomer_asu_C"/>
</dbReference>
<dbReference type="GO" id="GO:0030126">
    <property type="term" value="C:COPI vesicle coat"/>
    <property type="evidence" value="ECO:0007669"/>
    <property type="project" value="InterPro"/>
</dbReference>
<dbReference type="GO" id="GO:0006888">
    <property type="term" value="P:endoplasmic reticulum to Golgi vesicle-mediated transport"/>
    <property type="evidence" value="ECO:0007669"/>
    <property type="project" value="TreeGrafter"/>
</dbReference>
<dbReference type="Gene3D" id="1.25.40.470">
    <property type="match status" value="1"/>
</dbReference>
<dbReference type="Pfam" id="PF04053">
    <property type="entry name" value="B-prop_COPA_B_2nd"/>
    <property type="match status" value="1"/>
</dbReference>
<evidence type="ECO:0000259" key="15">
    <source>
        <dbReference type="Pfam" id="PF23953"/>
    </source>
</evidence>
<evidence type="ECO:0000313" key="16">
    <source>
        <dbReference type="EMBL" id="KAK1937599.1"/>
    </source>
</evidence>
<dbReference type="Pfam" id="PF23953">
    <property type="entry name" value="TPR_COPA_B"/>
    <property type="match status" value="1"/>
</dbReference>
<keyword evidence="8" id="KW-0653">Protein transport</keyword>
<reference evidence="16" key="2">
    <citation type="submission" date="2021-05" db="EMBL/GenBank/DDBJ databases">
        <authorList>
            <person name="Pain A."/>
        </authorList>
    </citation>
    <scope>NUCLEOTIDE SEQUENCE</scope>
    <source>
        <strain evidence="16">1802A</strain>
    </source>
</reference>
<evidence type="ECO:0000256" key="2">
    <source>
        <dbReference type="ARBA" id="ARBA00004496"/>
    </source>
</evidence>